<evidence type="ECO:0000256" key="5">
    <source>
        <dbReference type="ARBA" id="ARBA00022989"/>
    </source>
</evidence>
<feature type="transmembrane region" description="Helical" evidence="9">
    <location>
        <begin position="186"/>
        <end position="205"/>
    </location>
</feature>
<proteinExistence type="inferred from homology"/>
<feature type="transmembrane region" description="Helical" evidence="9">
    <location>
        <begin position="341"/>
        <end position="361"/>
    </location>
</feature>
<reference evidence="10" key="2">
    <citation type="submission" date="2020-09" db="EMBL/GenBank/DDBJ databases">
        <authorList>
            <person name="Sun Q."/>
            <person name="Ohkuma M."/>
        </authorList>
    </citation>
    <scope>NUCLEOTIDE SEQUENCE</scope>
    <source>
        <strain evidence="10">JCM 3276</strain>
    </source>
</reference>
<organism evidence="10 11">
    <name type="scientific">Actinokineospora fastidiosa</name>
    <dbReference type="NCBI Taxonomy" id="1816"/>
    <lineage>
        <taxon>Bacteria</taxon>
        <taxon>Bacillati</taxon>
        <taxon>Actinomycetota</taxon>
        <taxon>Actinomycetes</taxon>
        <taxon>Pseudonocardiales</taxon>
        <taxon>Pseudonocardiaceae</taxon>
        <taxon>Actinokineospora</taxon>
    </lineage>
</organism>
<comment type="similarity">
    <text evidence="7">Belongs to the glycosyltransferase 87 family.</text>
</comment>
<feature type="transmembrane region" description="Helical" evidence="9">
    <location>
        <begin position="65"/>
        <end position="81"/>
    </location>
</feature>
<keyword evidence="11" id="KW-1185">Reference proteome</keyword>
<dbReference type="EMBL" id="BMRB01000006">
    <property type="protein sequence ID" value="GGS53255.1"/>
    <property type="molecule type" value="Genomic_DNA"/>
</dbReference>
<gene>
    <name evidence="10" type="ORF">GCM10010171_55700</name>
</gene>
<keyword evidence="6 9" id="KW-0472">Membrane</keyword>
<keyword evidence="3" id="KW-0808">Transferase</keyword>
<feature type="transmembrane region" description="Helical" evidence="9">
    <location>
        <begin position="88"/>
        <end position="106"/>
    </location>
</feature>
<evidence type="ECO:0000256" key="1">
    <source>
        <dbReference type="ARBA" id="ARBA00004651"/>
    </source>
</evidence>
<evidence type="ECO:0000313" key="10">
    <source>
        <dbReference type="EMBL" id="GGS53255.1"/>
    </source>
</evidence>
<evidence type="ECO:0000256" key="2">
    <source>
        <dbReference type="ARBA" id="ARBA00022475"/>
    </source>
</evidence>
<dbReference type="Proteomes" id="UP000660680">
    <property type="component" value="Unassembled WGS sequence"/>
</dbReference>
<feature type="transmembrane region" description="Helical" evidence="9">
    <location>
        <begin position="249"/>
        <end position="269"/>
    </location>
</feature>
<keyword evidence="4 9" id="KW-0812">Transmembrane</keyword>
<feature type="region of interest" description="Disordered" evidence="8">
    <location>
        <begin position="368"/>
        <end position="442"/>
    </location>
</feature>
<sequence>MIPLLARRHGLFVLAAAVLAHGVTVLIWPAAHWSMIDLEVYRAAGAVVLDGGRLYEQGVTASLKFVYPPFAALLFTPLAMVSLDVLRVLWAVGNLVLVVMVVRWAAPTARPGVVAALAGVICWLDPVRTTVYLGQVNWILLALVAWDLLRNGGRRWQGVGIGIAAAIKLTPLLFVVYLLLTRRFRAAGVAVATVAATVAAGFALLPADAAAFWLDGAFAEVGRINPVDAATNHSLRGALARTMDHETGLWLVGAAILAAVSLAVAVRARRRGDEVLGMAVTGLCATAVSPFSWTHHWVWFAPLVLAVVHRRAFAGVVVALTFAWFVRVYPPESGLIPETSVAALGGPVAGNLYFLLFLASLPYQAKQGRRRGQAEGERQPGRQRRPVGGQPGRQQPDRVRRRQHEPLAAGAPGHRLGEDGGDRGGGAREPAGHADGPGRVDE</sequence>
<accession>A0A918LIQ8</accession>
<comment type="caution">
    <text evidence="10">The sequence shown here is derived from an EMBL/GenBank/DDBJ whole genome shotgun (WGS) entry which is preliminary data.</text>
</comment>
<evidence type="ECO:0000256" key="3">
    <source>
        <dbReference type="ARBA" id="ARBA00022679"/>
    </source>
</evidence>
<dbReference type="GO" id="GO:0005886">
    <property type="term" value="C:plasma membrane"/>
    <property type="evidence" value="ECO:0007669"/>
    <property type="project" value="UniProtKB-SubCell"/>
</dbReference>
<protein>
    <submittedName>
        <fullName evidence="10">Conserved hypothtical membrane protein</fullName>
    </submittedName>
</protein>
<comment type="subcellular location">
    <subcellularLocation>
        <location evidence="1">Cell membrane</location>
        <topology evidence="1">Multi-pass membrane protein</topology>
    </subcellularLocation>
</comment>
<evidence type="ECO:0000256" key="6">
    <source>
        <dbReference type="ARBA" id="ARBA00023136"/>
    </source>
</evidence>
<feature type="transmembrane region" description="Helical" evidence="9">
    <location>
        <begin position="12"/>
        <end position="31"/>
    </location>
</feature>
<evidence type="ECO:0000256" key="8">
    <source>
        <dbReference type="SAM" id="MobiDB-lite"/>
    </source>
</evidence>
<feature type="transmembrane region" description="Helical" evidence="9">
    <location>
        <begin position="161"/>
        <end position="180"/>
    </location>
</feature>
<dbReference type="RefSeq" id="WP_189213561.1">
    <property type="nucleotide sequence ID" value="NZ_BMRB01000006.1"/>
</dbReference>
<evidence type="ECO:0000256" key="9">
    <source>
        <dbReference type="SAM" id="Phobius"/>
    </source>
</evidence>
<dbReference type="Pfam" id="PF09594">
    <property type="entry name" value="GT87"/>
    <property type="match status" value="1"/>
</dbReference>
<dbReference type="AlphaFoldDB" id="A0A918LIQ8"/>
<feature type="transmembrane region" description="Helical" evidence="9">
    <location>
        <begin position="312"/>
        <end position="329"/>
    </location>
</feature>
<keyword evidence="2" id="KW-1003">Cell membrane</keyword>
<evidence type="ECO:0000313" key="11">
    <source>
        <dbReference type="Proteomes" id="UP000660680"/>
    </source>
</evidence>
<name>A0A918LIQ8_9PSEU</name>
<keyword evidence="5 9" id="KW-1133">Transmembrane helix</keyword>
<dbReference type="GO" id="GO:0016758">
    <property type="term" value="F:hexosyltransferase activity"/>
    <property type="evidence" value="ECO:0007669"/>
    <property type="project" value="InterPro"/>
</dbReference>
<reference evidence="10" key="1">
    <citation type="journal article" date="2014" name="Int. J. Syst. Evol. Microbiol.">
        <title>Complete genome sequence of Corynebacterium casei LMG S-19264T (=DSM 44701T), isolated from a smear-ripened cheese.</title>
        <authorList>
            <consortium name="US DOE Joint Genome Institute (JGI-PGF)"/>
            <person name="Walter F."/>
            <person name="Albersmeier A."/>
            <person name="Kalinowski J."/>
            <person name="Ruckert C."/>
        </authorList>
    </citation>
    <scope>NUCLEOTIDE SEQUENCE</scope>
    <source>
        <strain evidence="10">JCM 3276</strain>
    </source>
</reference>
<evidence type="ECO:0000256" key="7">
    <source>
        <dbReference type="ARBA" id="ARBA00024033"/>
    </source>
</evidence>
<feature type="compositionally biased region" description="Basic and acidic residues" evidence="8">
    <location>
        <begin position="415"/>
        <end position="442"/>
    </location>
</feature>
<evidence type="ECO:0000256" key="4">
    <source>
        <dbReference type="ARBA" id="ARBA00022692"/>
    </source>
</evidence>
<dbReference type="InterPro" id="IPR018584">
    <property type="entry name" value="GT87"/>
</dbReference>